<protein>
    <submittedName>
        <fullName evidence="3">Uncharacterized protein</fullName>
    </submittedName>
</protein>
<evidence type="ECO:0000256" key="1">
    <source>
        <dbReference type="SAM" id="MobiDB-lite"/>
    </source>
</evidence>
<reference evidence="3 4" key="1">
    <citation type="journal article" date="2019" name="Sci. Rep.">
        <title>Comparative genomics of chytrid fungi reveal insights into the obligate biotrophic and pathogenic lifestyle of Synchytrium endobioticum.</title>
        <authorList>
            <person name="van de Vossenberg B.T.L.H."/>
            <person name="Warris S."/>
            <person name="Nguyen H.D.T."/>
            <person name="van Gent-Pelzer M.P.E."/>
            <person name="Joly D.L."/>
            <person name="van de Geest H.C."/>
            <person name="Bonants P.J.M."/>
            <person name="Smith D.S."/>
            <person name="Levesque C.A."/>
            <person name="van der Lee T.A.J."/>
        </authorList>
    </citation>
    <scope>NUCLEOTIDE SEQUENCE [LARGE SCALE GENOMIC DNA]</scope>
    <source>
        <strain evidence="3 4">CBS 675.73</strain>
    </source>
</reference>
<feature type="signal peptide" evidence="2">
    <location>
        <begin position="1"/>
        <end position="22"/>
    </location>
</feature>
<dbReference type="Proteomes" id="UP000320333">
    <property type="component" value="Unassembled WGS sequence"/>
</dbReference>
<sequence>MQIVSIALSLFVALLSASQVAAKCPLKGRCPYVATTESTGRTVCPLKTGNCPYYTQHAKDASVADYLTAKDGKCPLEGKCPFYKDLKDGKAVDLSGSNCPIKDTCPYYKTVKSHGDKVECPLEKSCPYLKKQKESANAKESSPEAEPTKCPMKGKCPYADKHGSVNEDGSAGCPLKDGGCPYYKDHAGDKDLAIGDGCPLKDKCPYYEDIKSGKTADFSKTDCPLADKCPYYKEAKEKGSDGGCPATKGCPHFNKDIPASGDVKKCPYHQKDAEKDAKAGGCPLHHKCPYVDEHHAKHGEGCPLEKGGCPYYSEHKDDKDVGKMLSHEGGCPLKEKCPYYEDVKSGKKIDLTGSNCPLSEKCPYYKEVKDGGEIGCPMTKGCPRMTCSLSNRCPFRILTQFVFLRNLDLNKDIEKSGDLKKCPYHQKKDADAGEQKKSACPLHGKCPYVDNHHSEHGKGCPLQNGGCPYFNEHKGDKNVADVLSHDGGCPLKEKCPFYEDMKSGKKVDFSGNKCPLAEKCPYYKEVKEGGVSPDCPLEKSCPHFKKDFEKGGHAHHGGKGDSHDSKDCPYLKKHATPSEKLEKSEGHDEL</sequence>
<dbReference type="EMBL" id="QEAP01000318">
    <property type="protein sequence ID" value="TPX69370.1"/>
    <property type="molecule type" value="Genomic_DNA"/>
</dbReference>
<keyword evidence="2" id="KW-0732">Signal</keyword>
<accession>A0A507F160</accession>
<keyword evidence="4" id="KW-1185">Reference proteome</keyword>
<dbReference type="OrthoDB" id="2136319at2759"/>
<dbReference type="AlphaFoldDB" id="A0A507F160"/>
<feature type="chain" id="PRO_5021319208" evidence="2">
    <location>
        <begin position="23"/>
        <end position="590"/>
    </location>
</feature>
<evidence type="ECO:0000313" key="3">
    <source>
        <dbReference type="EMBL" id="TPX69370.1"/>
    </source>
</evidence>
<organism evidence="3 4">
    <name type="scientific">Chytriomyces confervae</name>
    <dbReference type="NCBI Taxonomy" id="246404"/>
    <lineage>
        <taxon>Eukaryota</taxon>
        <taxon>Fungi</taxon>
        <taxon>Fungi incertae sedis</taxon>
        <taxon>Chytridiomycota</taxon>
        <taxon>Chytridiomycota incertae sedis</taxon>
        <taxon>Chytridiomycetes</taxon>
        <taxon>Chytridiales</taxon>
        <taxon>Chytriomycetaceae</taxon>
        <taxon>Chytriomyces</taxon>
    </lineage>
</organism>
<name>A0A507F160_9FUNG</name>
<gene>
    <name evidence="3" type="ORF">CcCBS67573_g06875</name>
</gene>
<evidence type="ECO:0000313" key="4">
    <source>
        <dbReference type="Proteomes" id="UP000320333"/>
    </source>
</evidence>
<feature type="region of interest" description="Disordered" evidence="1">
    <location>
        <begin position="551"/>
        <end position="590"/>
    </location>
</feature>
<proteinExistence type="predicted"/>
<comment type="caution">
    <text evidence="3">The sequence shown here is derived from an EMBL/GenBank/DDBJ whole genome shotgun (WGS) entry which is preliminary data.</text>
</comment>
<evidence type="ECO:0000256" key="2">
    <source>
        <dbReference type="SAM" id="SignalP"/>
    </source>
</evidence>